<keyword evidence="15" id="KW-1185">Reference proteome</keyword>
<feature type="domain" description="Acyl-CoA dehydrogenase/oxidase C-terminal" evidence="10">
    <location>
        <begin position="290"/>
        <end position="457"/>
    </location>
</feature>
<dbReference type="GO" id="GO:0016627">
    <property type="term" value="F:oxidoreductase activity, acting on the CH-CH group of donors"/>
    <property type="evidence" value="ECO:0007669"/>
    <property type="project" value="InterPro"/>
</dbReference>
<dbReference type="InterPro" id="IPR006091">
    <property type="entry name" value="Acyl-CoA_Oxase/DH_mid-dom"/>
</dbReference>
<comment type="cofactor">
    <cofactor evidence="1">
        <name>FAD</name>
        <dbReference type="ChEBI" id="CHEBI:57692"/>
    </cofactor>
</comment>
<evidence type="ECO:0000313" key="14">
    <source>
        <dbReference type="EMBL" id="RDK06991.1"/>
    </source>
</evidence>
<dbReference type="AlphaFoldDB" id="A0A370NN00"/>
<dbReference type="FunFam" id="2.40.110.10:FF:000031">
    <property type="entry name" value="Acyl-CoA dehydrogenase, putative"/>
    <property type="match status" value="1"/>
</dbReference>
<dbReference type="Gene3D" id="1.10.540.10">
    <property type="entry name" value="Acyl-CoA dehydrogenase/oxidase, N-terminal domain"/>
    <property type="match status" value="1"/>
</dbReference>
<evidence type="ECO:0000313" key="15">
    <source>
        <dbReference type="Proteomes" id="UP000255165"/>
    </source>
</evidence>
<dbReference type="InterPro" id="IPR037069">
    <property type="entry name" value="AcylCoA_DH/ox_N_sf"/>
</dbReference>
<evidence type="ECO:0000256" key="4">
    <source>
        <dbReference type="ARBA" id="ARBA00022827"/>
    </source>
</evidence>
<dbReference type="InterPro" id="IPR009075">
    <property type="entry name" value="AcylCo_DH/oxidase_C"/>
</dbReference>
<dbReference type="InterPro" id="IPR025878">
    <property type="entry name" value="Acyl-CoA_dh-like_C_dom"/>
</dbReference>
<dbReference type="InterPro" id="IPR052166">
    <property type="entry name" value="Diverse_Acyl-CoA_DH"/>
</dbReference>
<keyword evidence="5" id="KW-0560">Oxidoreductase</keyword>
<keyword evidence="3" id="KW-0285">Flavoprotein</keyword>
<evidence type="ECO:0000256" key="3">
    <source>
        <dbReference type="ARBA" id="ARBA00022630"/>
    </source>
</evidence>
<dbReference type="Proteomes" id="UP000255165">
    <property type="component" value="Unassembled WGS sequence"/>
</dbReference>
<evidence type="ECO:0000256" key="6">
    <source>
        <dbReference type="ARBA" id="ARBA00051388"/>
    </source>
</evidence>
<evidence type="ECO:0000259" key="10">
    <source>
        <dbReference type="Pfam" id="PF00441"/>
    </source>
</evidence>
<proteinExistence type="inferred from homology"/>
<reference evidence="15" key="1">
    <citation type="submission" date="2018-06" db="EMBL/GenBank/DDBJ databases">
        <authorList>
            <person name="Feng T."/>
            <person name="Jeon C.O."/>
        </authorList>
    </citation>
    <scope>NUCLEOTIDE SEQUENCE [LARGE SCALE GENOMIC DNA]</scope>
    <source>
        <strain evidence="15">S23</strain>
    </source>
</reference>
<evidence type="ECO:0000256" key="1">
    <source>
        <dbReference type="ARBA" id="ARBA00001974"/>
    </source>
</evidence>
<feature type="domain" description="Acetyl-CoA dehydrogenase-like C-terminal" evidence="13">
    <location>
        <begin position="473"/>
        <end position="596"/>
    </location>
</feature>
<evidence type="ECO:0000259" key="12">
    <source>
        <dbReference type="Pfam" id="PF02771"/>
    </source>
</evidence>
<gene>
    <name evidence="14" type="ORF">DN412_28470</name>
</gene>
<comment type="similarity">
    <text evidence="2">Belongs to the acyl-CoA dehydrogenase family.</text>
</comment>
<sequence>MRLPAYPDHMNYYHAPLRDLQFVLHELLDVSTGSAIAEIADPDTINQVIEAAGQFATEILAPLNGIGDLQGCTMPSSGVVTTPEGFKNAYKRFSEAGWTALACQSEHGGQGLPNAVNAAVMEIFAGANMAWAAYPGMSQAAYTCLAANGADAQRALYLPKLASGEWAGTMCLTEPHCGTDLGLLRTRAVPNADGTFGITGTKIFISGGEHDFTDNIVHLVLARLPDSPPGVKGISLFLVPKFLVSPEGDLAERNAVTCGSLEHKMGIHANATCTMNFDGATGYLVGEPDKGLAAMFVMMNHARLLVGVNAIGLMEAAYQKALGYAKDRTQGRSPTASARHSPADPIIEHADVRRMLLTQKAYIEGTRAFAQWACQLADTQHFGDDSGIRHQAAELSALVTPIVKAFSSDLAVECTSLAMQVLGGHGYIVDNQVEQHLRDARIIPLYEGANGIQAMDLLGRKVLSDQGTRLEMFLAIVTEFIDANADNPVLREFTAPLSSATDVLRNATHEVSMQAKADPHVLGSVAASYLRLAGHVGLAWMWARMAAIGLVNAASADPIYASKVATARFYFKKLLPEIQSLAAAIAAGSGPIMELDFG</sequence>
<dbReference type="Gene3D" id="2.40.110.10">
    <property type="entry name" value="Butyryl-CoA Dehydrogenase, subunit A, domain 2"/>
    <property type="match status" value="1"/>
</dbReference>
<feature type="domain" description="Acyl-CoA oxidase/dehydrogenase middle" evidence="11">
    <location>
        <begin position="170"/>
        <end position="278"/>
    </location>
</feature>
<protein>
    <recommendedName>
        <fullName evidence="9">3-methylmercaptopropionyl-CoA dehydrogenase</fullName>
        <ecNumber evidence="8">1.3.99.41</ecNumber>
    </recommendedName>
</protein>
<feature type="domain" description="Acyl-CoA dehydrogenase/oxidase N-terminal" evidence="12">
    <location>
        <begin position="87"/>
        <end position="165"/>
    </location>
</feature>
<dbReference type="InterPro" id="IPR013786">
    <property type="entry name" value="AcylCoA_DH/ox_N"/>
</dbReference>
<evidence type="ECO:0000259" key="11">
    <source>
        <dbReference type="Pfam" id="PF02770"/>
    </source>
</evidence>
<dbReference type="Pfam" id="PF00441">
    <property type="entry name" value="Acyl-CoA_dh_1"/>
    <property type="match status" value="1"/>
</dbReference>
<dbReference type="Gene3D" id="1.20.140.10">
    <property type="entry name" value="Butyryl-CoA Dehydrogenase, subunit A, domain 3"/>
    <property type="match status" value="1"/>
</dbReference>
<dbReference type="InterPro" id="IPR046373">
    <property type="entry name" value="Acyl-CoA_Oxase/DH_mid-dom_sf"/>
</dbReference>
<dbReference type="InterPro" id="IPR009100">
    <property type="entry name" value="AcylCoA_DH/oxidase_NM_dom_sf"/>
</dbReference>
<evidence type="ECO:0000259" key="13">
    <source>
        <dbReference type="Pfam" id="PF12806"/>
    </source>
</evidence>
<dbReference type="Pfam" id="PF12806">
    <property type="entry name" value="Acyl-CoA_dh_C"/>
    <property type="match status" value="1"/>
</dbReference>
<comment type="caution">
    <text evidence="14">The sequence shown here is derived from an EMBL/GenBank/DDBJ whole genome shotgun (WGS) entry which is preliminary data.</text>
</comment>
<evidence type="ECO:0000256" key="7">
    <source>
        <dbReference type="ARBA" id="ARBA00058683"/>
    </source>
</evidence>
<keyword evidence="4" id="KW-0274">FAD</keyword>
<evidence type="ECO:0000256" key="8">
    <source>
        <dbReference type="ARBA" id="ARBA00066694"/>
    </source>
</evidence>
<evidence type="ECO:0000256" key="9">
    <source>
        <dbReference type="ARBA" id="ARBA00069043"/>
    </source>
</evidence>
<evidence type="ECO:0000256" key="2">
    <source>
        <dbReference type="ARBA" id="ARBA00009347"/>
    </source>
</evidence>
<dbReference type="PANTHER" id="PTHR42803">
    <property type="entry name" value="ACYL-COA DEHYDROGENASE"/>
    <property type="match status" value="1"/>
</dbReference>
<comment type="catalytic activity">
    <reaction evidence="6">
        <text>3-(methylsulfanyl)propanoyl-CoA + oxidized [electron-transfer flavoprotein] + H(+) = 3-(methylsulfanyl)acryloyl-CoA + reduced [electron-transfer flavoprotein]</text>
        <dbReference type="Rhea" id="RHEA:52612"/>
        <dbReference type="Rhea" id="RHEA-COMP:10685"/>
        <dbReference type="Rhea" id="RHEA-COMP:10686"/>
        <dbReference type="ChEBI" id="CHEBI:15378"/>
        <dbReference type="ChEBI" id="CHEBI:57692"/>
        <dbReference type="ChEBI" id="CHEBI:58307"/>
        <dbReference type="ChEBI" id="CHEBI:82815"/>
        <dbReference type="ChEBI" id="CHEBI:84994"/>
        <dbReference type="EC" id="1.3.99.41"/>
    </reaction>
    <physiologicalReaction direction="left-to-right" evidence="6">
        <dbReference type="Rhea" id="RHEA:52613"/>
    </physiologicalReaction>
</comment>
<dbReference type="SUPFAM" id="SSF56645">
    <property type="entry name" value="Acyl-CoA dehydrogenase NM domain-like"/>
    <property type="match status" value="1"/>
</dbReference>
<dbReference type="GO" id="GO:0050660">
    <property type="term" value="F:flavin adenine dinucleotide binding"/>
    <property type="evidence" value="ECO:0007669"/>
    <property type="project" value="InterPro"/>
</dbReference>
<dbReference type="Pfam" id="PF02770">
    <property type="entry name" value="Acyl-CoA_dh_M"/>
    <property type="match status" value="1"/>
</dbReference>
<dbReference type="EMBL" id="QKWJ01000050">
    <property type="protein sequence ID" value="RDK06991.1"/>
    <property type="molecule type" value="Genomic_DNA"/>
</dbReference>
<dbReference type="InterPro" id="IPR036250">
    <property type="entry name" value="AcylCo_DH-like_C"/>
</dbReference>
<evidence type="ECO:0000256" key="5">
    <source>
        <dbReference type="ARBA" id="ARBA00023002"/>
    </source>
</evidence>
<dbReference type="EC" id="1.3.99.41" evidence="8"/>
<organism evidence="14 15">
    <name type="scientific">Cupriavidus lacunae</name>
    <dbReference type="NCBI Taxonomy" id="2666307"/>
    <lineage>
        <taxon>Bacteria</taxon>
        <taxon>Pseudomonadati</taxon>
        <taxon>Pseudomonadota</taxon>
        <taxon>Betaproteobacteria</taxon>
        <taxon>Burkholderiales</taxon>
        <taxon>Burkholderiaceae</taxon>
        <taxon>Cupriavidus</taxon>
    </lineage>
</organism>
<dbReference type="SUPFAM" id="SSF47203">
    <property type="entry name" value="Acyl-CoA dehydrogenase C-terminal domain-like"/>
    <property type="match status" value="1"/>
</dbReference>
<accession>A0A370NN00</accession>
<name>A0A370NN00_9BURK</name>
<comment type="function">
    <text evidence="7">Involved in the assimilation of dimethylsulphoniopropionate (DMSP), an important compound in the fixation of carbon in marine phytoplankton, by mediating the conversion of 3-(methylthio)propanoyl-CoA (MMPA-CoA) to 3-(methylthio)acryloyl-CoA (MTA-CoA).</text>
</comment>
<dbReference type="Pfam" id="PF02771">
    <property type="entry name" value="Acyl-CoA_dh_N"/>
    <property type="match status" value="1"/>
</dbReference>
<dbReference type="PANTHER" id="PTHR42803:SF1">
    <property type="entry name" value="BROAD-SPECIFICITY LINEAR ACYL-COA DEHYDROGENASE FADE5"/>
    <property type="match status" value="1"/>
</dbReference>